<keyword evidence="1" id="KW-0472">Membrane</keyword>
<evidence type="ECO:0000313" key="2">
    <source>
        <dbReference type="EMBL" id="MDD0816116.1"/>
    </source>
</evidence>
<dbReference type="NCBIfam" id="NF041437">
    <property type="entry name" value="TfpZ"/>
    <property type="match status" value="1"/>
</dbReference>
<sequence length="254" mass="28276">MKSIQERLRASGLHLLLSLLIAALAAAVVFGLWYPYPYREISGGRELFLLVMGVDVIVGPLITLVVYNRQKSRRERRLDFSVIGLLQIAALSYGLWTVAVARPVHLVFELNRFRVVHAIEVDDGLLAQTDPQWRRLPWTGPSLLSVRPFKSPQEEQDATLAALSGVSLSSRPDLWQAYLSAKDELQASAKPLSELTKRFPDQAPAIAELVSRLPTGTQAMGLVYIPLVGRKSFWTVVLDPTSWSVQGFLPIDSF</sequence>
<feature type="transmembrane region" description="Helical" evidence="1">
    <location>
        <begin position="12"/>
        <end position="35"/>
    </location>
</feature>
<keyword evidence="3" id="KW-1185">Reference proteome</keyword>
<dbReference type="EMBL" id="JAQSIO010000006">
    <property type="protein sequence ID" value="MDD0816116.1"/>
    <property type="molecule type" value="Genomic_DNA"/>
</dbReference>
<keyword evidence="1" id="KW-1133">Transmembrane helix</keyword>
<reference evidence="2 3" key="1">
    <citation type="submission" date="2023-02" db="EMBL/GenBank/DDBJ databases">
        <title>Bacterial whole genome sequence for Curvibacter sp. HBC28.</title>
        <authorList>
            <person name="Le V."/>
            <person name="Ko S.-R."/>
            <person name="Ahn C.-Y."/>
            <person name="Oh H.-M."/>
        </authorList>
    </citation>
    <scope>NUCLEOTIDE SEQUENCE [LARGE SCALE GENOMIC DNA]</scope>
    <source>
        <strain evidence="2 3">HBC28</strain>
    </source>
</reference>
<accession>A0ABT5MHP6</accession>
<organism evidence="2 3">
    <name type="scientific">Curvibacter microcysteis</name>
    <dbReference type="NCBI Taxonomy" id="3026419"/>
    <lineage>
        <taxon>Bacteria</taxon>
        <taxon>Pseudomonadati</taxon>
        <taxon>Pseudomonadota</taxon>
        <taxon>Betaproteobacteria</taxon>
        <taxon>Burkholderiales</taxon>
        <taxon>Comamonadaceae</taxon>
        <taxon>Curvibacter</taxon>
    </lineage>
</organism>
<feature type="transmembrane region" description="Helical" evidence="1">
    <location>
        <begin position="47"/>
        <end position="66"/>
    </location>
</feature>
<dbReference type="RefSeq" id="WP_273927812.1">
    <property type="nucleotide sequence ID" value="NZ_JAQSIO010000006.1"/>
</dbReference>
<comment type="caution">
    <text evidence="2">The sequence shown here is derived from an EMBL/GenBank/DDBJ whole genome shotgun (WGS) entry which is preliminary data.</text>
</comment>
<dbReference type="Proteomes" id="UP001528672">
    <property type="component" value="Unassembled WGS sequence"/>
</dbReference>
<keyword evidence="1" id="KW-0812">Transmembrane</keyword>
<protein>
    <submittedName>
        <fullName evidence="2">TfpX/TfpZ family type IV pilin accessory protein</fullName>
    </submittedName>
</protein>
<gene>
    <name evidence="2" type="primary">tfpZ</name>
    <name evidence="2" type="ORF">PSQ39_15870</name>
</gene>
<feature type="transmembrane region" description="Helical" evidence="1">
    <location>
        <begin position="78"/>
        <end position="96"/>
    </location>
</feature>
<dbReference type="InterPro" id="IPR047814">
    <property type="entry name" value="TfpX/TfpZ-like"/>
</dbReference>
<evidence type="ECO:0000313" key="3">
    <source>
        <dbReference type="Proteomes" id="UP001528672"/>
    </source>
</evidence>
<proteinExistence type="predicted"/>
<evidence type="ECO:0000256" key="1">
    <source>
        <dbReference type="SAM" id="Phobius"/>
    </source>
</evidence>
<name>A0ABT5MHP6_9BURK</name>